<dbReference type="EMBL" id="JAQJAN010000003">
    <property type="protein sequence ID" value="KAJ5733523.1"/>
    <property type="molecule type" value="Genomic_DNA"/>
</dbReference>
<name>A0AAD6HRL9_9EURO</name>
<proteinExistence type="predicted"/>
<feature type="region of interest" description="Disordered" evidence="1">
    <location>
        <begin position="1"/>
        <end position="25"/>
    </location>
</feature>
<accession>A0AAD6HRL9</accession>
<sequence length="127" mass="14405">MSGPSYGSQESQAAYTDSLPPPYDSRENELISVIENERLRRKIKRKIDDIGATIVNIAQTRVWDGPAETDYPTHAQFYLKKAQAYRGAAQLLTEIANVLQSRKTEQTELYTAMARLTDKELDRTVLL</sequence>
<feature type="compositionally biased region" description="Polar residues" evidence="1">
    <location>
        <begin position="1"/>
        <end position="15"/>
    </location>
</feature>
<reference evidence="2" key="2">
    <citation type="submission" date="2023-01" db="EMBL/GenBank/DDBJ databases">
        <authorList>
            <person name="Petersen C."/>
        </authorList>
    </citation>
    <scope>NUCLEOTIDE SEQUENCE</scope>
    <source>
        <strain evidence="2">IBT 17514</strain>
    </source>
</reference>
<dbReference type="AlphaFoldDB" id="A0AAD6HRL9"/>
<reference evidence="2" key="1">
    <citation type="journal article" date="2023" name="IMA Fungus">
        <title>Comparative genomic study of the Penicillium genus elucidates a diverse pangenome and 15 lateral gene transfer events.</title>
        <authorList>
            <person name="Petersen C."/>
            <person name="Sorensen T."/>
            <person name="Nielsen M.R."/>
            <person name="Sondergaard T.E."/>
            <person name="Sorensen J.L."/>
            <person name="Fitzpatrick D.A."/>
            <person name="Frisvad J.C."/>
            <person name="Nielsen K.L."/>
        </authorList>
    </citation>
    <scope>NUCLEOTIDE SEQUENCE</scope>
    <source>
        <strain evidence="2">IBT 17514</strain>
    </source>
</reference>
<gene>
    <name evidence="2" type="ORF">N7493_002309</name>
</gene>
<protein>
    <submittedName>
        <fullName evidence="2">Uncharacterized protein</fullName>
    </submittedName>
</protein>
<evidence type="ECO:0000256" key="1">
    <source>
        <dbReference type="SAM" id="MobiDB-lite"/>
    </source>
</evidence>
<evidence type="ECO:0000313" key="3">
    <source>
        <dbReference type="Proteomes" id="UP001215712"/>
    </source>
</evidence>
<comment type="caution">
    <text evidence="2">The sequence shown here is derived from an EMBL/GenBank/DDBJ whole genome shotgun (WGS) entry which is preliminary data.</text>
</comment>
<keyword evidence="3" id="KW-1185">Reference proteome</keyword>
<dbReference type="Proteomes" id="UP001215712">
    <property type="component" value="Unassembled WGS sequence"/>
</dbReference>
<organism evidence="2 3">
    <name type="scientific">Penicillium malachiteum</name>
    <dbReference type="NCBI Taxonomy" id="1324776"/>
    <lineage>
        <taxon>Eukaryota</taxon>
        <taxon>Fungi</taxon>
        <taxon>Dikarya</taxon>
        <taxon>Ascomycota</taxon>
        <taxon>Pezizomycotina</taxon>
        <taxon>Eurotiomycetes</taxon>
        <taxon>Eurotiomycetidae</taxon>
        <taxon>Eurotiales</taxon>
        <taxon>Aspergillaceae</taxon>
        <taxon>Penicillium</taxon>
    </lineage>
</organism>
<evidence type="ECO:0000313" key="2">
    <source>
        <dbReference type="EMBL" id="KAJ5733523.1"/>
    </source>
</evidence>